<dbReference type="Proteomes" id="UP001249851">
    <property type="component" value="Unassembled WGS sequence"/>
</dbReference>
<dbReference type="SUPFAM" id="SSF53300">
    <property type="entry name" value="vWA-like"/>
    <property type="match status" value="2"/>
</dbReference>
<evidence type="ECO:0000259" key="1">
    <source>
        <dbReference type="PROSITE" id="PS50234"/>
    </source>
</evidence>
<evidence type="ECO:0000313" key="3">
    <source>
        <dbReference type="Proteomes" id="UP001249851"/>
    </source>
</evidence>
<keyword evidence="2" id="KW-0176">Collagen</keyword>
<dbReference type="GO" id="GO:0005581">
    <property type="term" value="C:collagen trimer"/>
    <property type="evidence" value="ECO:0007669"/>
    <property type="project" value="UniProtKB-KW"/>
</dbReference>
<evidence type="ECO:0000313" key="2">
    <source>
        <dbReference type="EMBL" id="KAK2561230.1"/>
    </source>
</evidence>
<feature type="domain" description="VWFA" evidence="1">
    <location>
        <begin position="83"/>
        <end position="261"/>
    </location>
</feature>
<keyword evidence="3" id="KW-1185">Reference proteome</keyword>
<dbReference type="PRINTS" id="PR00453">
    <property type="entry name" value="VWFADOMAIN"/>
</dbReference>
<dbReference type="PROSITE" id="PS50234">
    <property type="entry name" value="VWFA"/>
    <property type="match status" value="1"/>
</dbReference>
<dbReference type="AlphaFoldDB" id="A0AAD9V593"/>
<dbReference type="InterPro" id="IPR050525">
    <property type="entry name" value="ECM_Assembly_Org"/>
</dbReference>
<reference evidence="2" key="1">
    <citation type="journal article" date="2023" name="G3 (Bethesda)">
        <title>Whole genome assembly and annotation of the endangered Caribbean coral Acropora cervicornis.</title>
        <authorList>
            <person name="Selwyn J.D."/>
            <person name="Vollmer S.V."/>
        </authorList>
    </citation>
    <scope>NUCLEOTIDE SEQUENCE</scope>
    <source>
        <strain evidence="2">K2</strain>
    </source>
</reference>
<dbReference type="CDD" id="cd01450">
    <property type="entry name" value="vWFA_subfamily_ECM"/>
    <property type="match status" value="1"/>
</dbReference>
<protein>
    <submittedName>
        <fullName evidence="2">Collagen alpha-1(XII) chain</fullName>
    </submittedName>
</protein>
<accession>A0AAD9V593</accession>
<gene>
    <name evidence="2" type="ORF">P5673_015701</name>
</gene>
<dbReference type="PANTHER" id="PTHR24020:SF84">
    <property type="entry name" value="VWFA DOMAIN-CONTAINING PROTEIN"/>
    <property type="match status" value="1"/>
</dbReference>
<dbReference type="Pfam" id="PF00092">
    <property type="entry name" value="VWA"/>
    <property type="match status" value="1"/>
</dbReference>
<organism evidence="2 3">
    <name type="scientific">Acropora cervicornis</name>
    <name type="common">Staghorn coral</name>
    <dbReference type="NCBI Taxonomy" id="6130"/>
    <lineage>
        <taxon>Eukaryota</taxon>
        <taxon>Metazoa</taxon>
        <taxon>Cnidaria</taxon>
        <taxon>Anthozoa</taxon>
        <taxon>Hexacorallia</taxon>
        <taxon>Scleractinia</taxon>
        <taxon>Astrocoeniina</taxon>
        <taxon>Acroporidae</taxon>
        <taxon>Acropora</taxon>
    </lineage>
</organism>
<dbReference type="InterPro" id="IPR036465">
    <property type="entry name" value="vWFA_dom_sf"/>
</dbReference>
<sequence>MVSNITDYETLRFAVEPFKGEGIAVIAVGVGQTADLQRLRVLVDSDEMILAVPSFQGLSDLSVDLTLLACKAAEPKRVIHPMDVAFLIDTSDGVSSASFEREKHFLKTLVRSVAFSSNRSRVSIISFGNESDLTVNFSEQQSTGSLIERVDSIPLLGGEPKMDKALKMAAAQLFSSTGSARTDLSRIVVIITDCERDNSSSQSKFDASAGMLQKEDVKIFVVAVGCESENNKKELEVLVDRADDIFTPDSFDKLAVAAAKLRSAAEEYAGK</sequence>
<proteinExistence type="predicted"/>
<dbReference type="Gene3D" id="3.40.50.410">
    <property type="entry name" value="von Willebrand factor, type A domain"/>
    <property type="match status" value="1"/>
</dbReference>
<dbReference type="PANTHER" id="PTHR24020">
    <property type="entry name" value="COLLAGEN ALPHA"/>
    <property type="match status" value="1"/>
</dbReference>
<name>A0AAD9V593_ACRCE</name>
<reference evidence="2" key="2">
    <citation type="journal article" date="2023" name="Science">
        <title>Genomic signatures of disease resistance in endangered staghorn corals.</title>
        <authorList>
            <person name="Vollmer S.V."/>
            <person name="Selwyn J.D."/>
            <person name="Despard B.A."/>
            <person name="Roesel C.L."/>
        </authorList>
    </citation>
    <scope>NUCLEOTIDE SEQUENCE</scope>
    <source>
        <strain evidence="2">K2</strain>
    </source>
</reference>
<dbReference type="SMART" id="SM00327">
    <property type="entry name" value="VWA"/>
    <property type="match status" value="1"/>
</dbReference>
<dbReference type="EMBL" id="JARQWQ010000033">
    <property type="protein sequence ID" value="KAK2561230.1"/>
    <property type="molecule type" value="Genomic_DNA"/>
</dbReference>
<dbReference type="InterPro" id="IPR002035">
    <property type="entry name" value="VWF_A"/>
</dbReference>
<comment type="caution">
    <text evidence="2">The sequence shown here is derived from an EMBL/GenBank/DDBJ whole genome shotgun (WGS) entry which is preliminary data.</text>
</comment>